<proteinExistence type="predicted"/>
<gene>
    <name evidence="1" type="ORF">Q3982_07800</name>
</gene>
<reference evidence="1" key="1">
    <citation type="submission" date="2023-07" db="EMBL/GenBank/DDBJ databases">
        <title>Between Cages and Wild: Unraveling the Impact of Captivity on Animal Microbiomes and Antimicrobial Resistance.</title>
        <authorList>
            <person name="Schmartz G.P."/>
            <person name="Rehner J."/>
            <person name="Schuff M.J."/>
            <person name="Becker S.L."/>
            <person name="Kravczyk M."/>
            <person name="Gurevich A."/>
            <person name="Francke R."/>
            <person name="Mueller R."/>
            <person name="Keller V."/>
            <person name="Keller A."/>
        </authorList>
    </citation>
    <scope>NUCLEOTIDE SEQUENCE</scope>
    <source>
        <strain evidence="1">S12M_St_49</strain>
    </source>
</reference>
<dbReference type="Proteomes" id="UP001168575">
    <property type="component" value="Unassembled WGS sequence"/>
</dbReference>
<comment type="caution">
    <text evidence="1">The sequence shown here is derived from an EMBL/GenBank/DDBJ whole genome shotgun (WGS) entry which is preliminary data.</text>
</comment>
<organism evidence="1 2">
    <name type="scientific">Phoenicibacter congonensis</name>
    <dbReference type="NCBI Taxonomy" id="1944646"/>
    <lineage>
        <taxon>Bacteria</taxon>
        <taxon>Bacillati</taxon>
        <taxon>Actinomycetota</taxon>
        <taxon>Coriobacteriia</taxon>
        <taxon>Eggerthellales</taxon>
        <taxon>Eggerthellaceae</taxon>
        <taxon>Phoenicibacter</taxon>
    </lineage>
</organism>
<feature type="non-terminal residue" evidence="1">
    <location>
        <position position="1"/>
    </location>
</feature>
<name>A0AA43RIR7_9ACTN</name>
<protein>
    <submittedName>
        <fullName evidence="1">Uncharacterized protein</fullName>
    </submittedName>
</protein>
<evidence type="ECO:0000313" key="1">
    <source>
        <dbReference type="EMBL" id="MDO4842559.1"/>
    </source>
</evidence>
<accession>A0AA43RIR7</accession>
<sequence length="390" mass="45053">VIQKPLETISWEDDNFIEELLQVVQLFRPFSVAVTEFISEHGYQGDASDIDAKVAFIRTVFAKADMDAPREVREWFTLQQPIKRDTVFQICFAFGLDGGETDEFFRRIFTRERSFNCHQVPEAIYYFCLNNGLTWADAMDIQSRVPLAGKEKTDGDIVYTGSIIAELNNLETKEDLIQWLNDNIDKFAGSNVTAYETIRRLWEQVSGPDGLLIQERKSLPSIHDDAATGEKSKLRSNASGVRSYDAYLAILQLDKKEVKRLATDRSIKPILEKLHDSAQDSFPDRQGIELILRGEIVSYERVRKWLVLLTFYTYWARKAISKGDYEADSGDADRCITSMNQYLINSGYPELYVGNPYDWIFFYAAKREEPLYVFRYVWNELLTGVLEKHQ</sequence>
<dbReference type="EMBL" id="JAUMVS010000214">
    <property type="protein sequence ID" value="MDO4842559.1"/>
    <property type="molecule type" value="Genomic_DNA"/>
</dbReference>
<evidence type="ECO:0000313" key="2">
    <source>
        <dbReference type="Proteomes" id="UP001168575"/>
    </source>
</evidence>
<dbReference type="AlphaFoldDB" id="A0AA43RIR7"/>
<keyword evidence="2" id="KW-1185">Reference proteome</keyword>